<comment type="caution">
    <text evidence="2">The sequence shown here is derived from an EMBL/GenBank/DDBJ whole genome shotgun (WGS) entry which is preliminary data.</text>
</comment>
<dbReference type="RefSeq" id="WP_028095121.1">
    <property type="nucleotide sequence ID" value="NZ_BNAP01000033.1"/>
</dbReference>
<dbReference type="PANTHER" id="PTHR30514">
    <property type="entry name" value="GLUCOKINASE"/>
    <property type="match status" value="1"/>
</dbReference>
<dbReference type="GO" id="GO:0003677">
    <property type="term" value="F:DNA binding"/>
    <property type="evidence" value="ECO:0007669"/>
    <property type="project" value="InterPro"/>
</dbReference>
<dbReference type="InterPro" id="IPR000281">
    <property type="entry name" value="HTH_RpiR"/>
</dbReference>
<gene>
    <name evidence="2" type="ORF">GCM10010961_40240</name>
</gene>
<dbReference type="PANTHER" id="PTHR30514:SF18">
    <property type="entry name" value="RPIR-FAMILY TRANSCRIPTIONAL REGULATOR"/>
    <property type="match status" value="1"/>
</dbReference>
<sequence length="294" mass="32026">MQGEERHDPTGSLLKRIHEIYATLPTGERKVADTILNAPSEMAVWTASELAGHAGVSNATVSRIVQRLGYRNFEAARQDARKLREIGSPLFMRDRLDPGAEGGHYAGIVQAEAEIIEATLSRLSIAQVREAVAAIATAPRVRTLGFRNSRFLADYFTAQIAQMRPDVAPLKLGGQTVAEGITGLGPQDVVVIVGLRRRPTGFTQIVRAIDARGARIVLLADRSLREAPAFATWTFDCVVETNWARDSYVGALALLRLLAIDCGATLGEAGRHHLNAVETLREELDELEVTRDPS</sequence>
<dbReference type="InterPro" id="IPR046348">
    <property type="entry name" value="SIS_dom_sf"/>
</dbReference>
<dbReference type="GO" id="GO:1901135">
    <property type="term" value="P:carbohydrate derivative metabolic process"/>
    <property type="evidence" value="ECO:0007669"/>
    <property type="project" value="InterPro"/>
</dbReference>
<dbReference type="GO" id="GO:0097367">
    <property type="term" value="F:carbohydrate derivative binding"/>
    <property type="evidence" value="ECO:0007669"/>
    <property type="project" value="InterPro"/>
</dbReference>
<keyword evidence="3" id="KW-1185">Reference proteome</keyword>
<dbReference type="SUPFAM" id="SSF46689">
    <property type="entry name" value="Homeodomain-like"/>
    <property type="match status" value="1"/>
</dbReference>
<dbReference type="InterPro" id="IPR047640">
    <property type="entry name" value="RpiR-like"/>
</dbReference>
<dbReference type="PROSITE" id="PS51071">
    <property type="entry name" value="HTH_RPIR"/>
    <property type="match status" value="1"/>
</dbReference>
<dbReference type="GO" id="GO:0003700">
    <property type="term" value="F:DNA-binding transcription factor activity"/>
    <property type="evidence" value="ECO:0007669"/>
    <property type="project" value="InterPro"/>
</dbReference>
<evidence type="ECO:0000313" key="2">
    <source>
        <dbReference type="EMBL" id="GHH02460.1"/>
    </source>
</evidence>
<dbReference type="Gene3D" id="3.40.50.10490">
    <property type="entry name" value="Glucose-6-phosphate isomerase like protein, domain 1"/>
    <property type="match status" value="1"/>
</dbReference>
<dbReference type="InterPro" id="IPR036388">
    <property type="entry name" value="WH-like_DNA-bd_sf"/>
</dbReference>
<protein>
    <recommendedName>
        <fullName evidence="1">HTH rpiR-type domain-containing protein</fullName>
    </recommendedName>
</protein>
<dbReference type="Proteomes" id="UP000611500">
    <property type="component" value="Unassembled WGS sequence"/>
</dbReference>
<dbReference type="SUPFAM" id="SSF53697">
    <property type="entry name" value="SIS domain"/>
    <property type="match status" value="1"/>
</dbReference>
<proteinExistence type="predicted"/>
<accession>A0A8J3HCN4</accession>
<reference evidence="2" key="2">
    <citation type="submission" date="2020-09" db="EMBL/GenBank/DDBJ databases">
        <authorList>
            <person name="Sun Q."/>
            <person name="Zhou Y."/>
        </authorList>
    </citation>
    <scope>NUCLEOTIDE SEQUENCE</scope>
    <source>
        <strain evidence="2">CGMCC 1.7081</strain>
    </source>
</reference>
<reference evidence="2" key="1">
    <citation type="journal article" date="2014" name="Int. J. Syst. Evol. Microbiol.">
        <title>Complete genome sequence of Corynebacterium casei LMG S-19264T (=DSM 44701T), isolated from a smear-ripened cheese.</title>
        <authorList>
            <consortium name="US DOE Joint Genome Institute (JGI-PGF)"/>
            <person name="Walter F."/>
            <person name="Albersmeier A."/>
            <person name="Kalinowski J."/>
            <person name="Ruckert C."/>
        </authorList>
    </citation>
    <scope>NUCLEOTIDE SEQUENCE</scope>
    <source>
        <strain evidence="2">CGMCC 1.7081</strain>
    </source>
</reference>
<evidence type="ECO:0000313" key="3">
    <source>
        <dbReference type="Proteomes" id="UP000611500"/>
    </source>
</evidence>
<name>A0A8J3HCN4_9RHOB</name>
<dbReference type="InterPro" id="IPR009057">
    <property type="entry name" value="Homeodomain-like_sf"/>
</dbReference>
<evidence type="ECO:0000259" key="1">
    <source>
        <dbReference type="PROSITE" id="PS51071"/>
    </source>
</evidence>
<dbReference type="Pfam" id="PF01418">
    <property type="entry name" value="HTH_6"/>
    <property type="match status" value="1"/>
</dbReference>
<feature type="domain" description="HTH rpiR-type" evidence="1">
    <location>
        <begin position="11"/>
        <end position="87"/>
    </location>
</feature>
<organism evidence="2 3">
    <name type="scientific">Pseudodonghicola xiamenensis</name>
    <dbReference type="NCBI Taxonomy" id="337702"/>
    <lineage>
        <taxon>Bacteria</taxon>
        <taxon>Pseudomonadati</taxon>
        <taxon>Pseudomonadota</taxon>
        <taxon>Alphaproteobacteria</taxon>
        <taxon>Rhodobacterales</taxon>
        <taxon>Paracoccaceae</taxon>
        <taxon>Pseudodonghicola</taxon>
    </lineage>
</organism>
<dbReference type="AlphaFoldDB" id="A0A8J3HCN4"/>
<dbReference type="EMBL" id="BNAP01000033">
    <property type="protein sequence ID" value="GHH02460.1"/>
    <property type="molecule type" value="Genomic_DNA"/>
</dbReference>
<dbReference type="Gene3D" id="1.10.10.10">
    <property type="entry name" value="Winged helix-like DNA-binding domain superfamily/Winged helix DNA-binding domain"/>
    <property type="match status" value="1"/>
</dbReference>